<sequence>MSKSLEITILSAEDLRVNEKSIKKNAFVTLKTDASSAMRTTKMDVDGGNYPTWNEKVIMDVPLHASFITLEVNYKAMMGINSVGISRIRISDILGGYVSQNQVQFLSYRLWDRKVKRNEVINFSVRVKMPVISLAKELLPAAKNSSNAVVTGIPVNWI</sequence>
<evidence type="ECO:0000259" key="1">
    <source>
        <dbReference type="PROSITE" id="PS50004"/>
    </source>
</evidence>
<dbReference type="PANTHER" id="PTHR32246:SF17">
    <property type="entry name" value="BON1-ASSOCIATED PROTEIN 2"/>
    <property type="match status" value="1"/>
</dbReference>
<organism evidence="2 3">
    <name type="scientific">Arachis hypogaea</name>
    <name type="common">Peanut</name>
    <dbReference type="NCBI Taxonomy" id="3818"/>
    <lineage>
        <taxon>Eukaryota</taxon>
        <taxon>Viridiplantae</taxon>
        <taxon>Streptophyta</taxon>
        <taxon>Embryophyta</taxon>
        <taxon>Tracheophyta</taxon>
        <taxon>Spermatophyta</taxon>
        <taxon>Magnoliopsida</taxon>
        <taxon>eudicotyledons</taxon>
        <taxon>Gunneridae</taxon>
        <taxon>Pentapetalae</taxon>
        <taxon>rosids</taxon>
        <taxon>fabids</taxon>
        <taxon>Fabales</taxon>
        <taxon>Fabaceae</taxon>
        <taxon>Papilionoideae</taxon>
        <taxon>50 kb inversion clade</taxon>
        <taxon>dalbergioids sensu lato</taxon>
        <taxon>Dalbergieae</taxon>
        <taxon>Pterocarpus clade</taxon>
        <taxon>Arachis</taxon>
    </lineage>
</organism>
<accession>A0A445EGY6</accession>
<dbReference type="SMART" id="SM00239">
    <property type="entry name" value="C2"/>
    <property type="match status" value="1"/>
</dbReference>
<protein>
    <recommendedName>
        <fullName evidence="1">C2 domain-containing protein</fullName>
    </recommendedName>
</protein>
<dbReference type="Pfam" id="PF00168">
    <property type="entry name" value="C2"/>
    <property type="match status" value="1"/>
</dbReference>
<gene>
    <name evidence="2" type="ORF">Ahy_A02g009413</name>
</gene>
<dbReference type="EMBL" id="SDMP01000002">
    <property type="protein sequence ID" value="RYR74697.1"/>
    <property type="molecule type" value="Genomic_DNA"/>
</dbReference>
<feature type="domain" description="C2" evidence="1">
    <location>
        <begin position="1"/>
        <end position="108"/>
    </location>
</feature>
<dbReference type="InterPro" id="IPR000008">
    <property type="entry name" value="C2_dom"/>
</dbReference>
<dbReference type="Gene3D" id="2.60.40.150">
    <property type="entry name" value="C2 domain"/>
    <property type="match status" value="1"/>
</dbReference>
<proteinExistence type="predicted"/>
<dbReference type="SUPFAM" id="SSF49562">
    <property type="entry name" value="C2 domain (Calcium/lipid-binding domain, CaLB)"/>
    <property type="match status" value="1"/>
</dbReference>
<comment type="caution">
    <text evidence="2">The sequence shown here is derived from an EMBL/GenBank/DDBJ whole genome shotgun (WGS) entry which is preliminary data.</text>
</comment>
<dbReference type="PROSITE" id="PS50004">
    <property type="entry name" value="C2"/>
    <property type="match status" value="1"/>
</dbReference>
<name>A0A445EGY6_ARAHY</name>
<keyword evidence="3" id="KW-1185">Reference proteome</keyword>
<dbReference type="InterPro" id="IPR035892">
    <property type="entry name" value="C2_domain_sf"/>
</dbReference>
<dbReference type="Proteomes" id="UP000289738">
    <property type="component" value="Chromosome A02"/>
</dbReference>
<dbReference type="SMR" id="A0A445EGY6"/>
<reference evidence="2 3" key="1">
    <citation type="submission" date="2019-01" db="EMBL/GenBank/DDBJ databases">
        <title>Sequencing of cultivated peanut Arachis hypogaea provides insights into genome evolution and oil improvement.</title>
        <authorList>
            <person name="Chen X."/>
        </authorList>
    </citation>
    <scope>NUCLEOTIDE SEQUENCE [LARGE SCALE GENOMIC DNA]</scope>
    <source>
        <strain evidence="3">cv. Fuhuasheng</strain>
        <tissue evidence="2">Leaves</tissue>
    </source>
</reference>
<dbReference type="Gramene" id="arahy.Tifrunner.gnm2.ann2.Ah02g071100.1">
    <property type="protein sequence ID" value="arahy.Tifrunner.gnm2.ann2.Ah02g071100.1-CDS-1"/>
    <property type="gene ID" value="arahy.Tifrunner.gnm2.ann2.Ah02g071100"/>
</dbReference>
<evidence type="ECO:0000313" key="3">
    <source>
        <dbReference type="Proteomes" id="UP000289738"/>
    </source>
</evidence>
<dbReference type="AlphaFoldDB" id="A0A445EGY6"/>
<evidence type="ECO:0000313" key="2">
    <source>
        <dbReference type="EMBL" id="RYR74697.1"/>
    </source>
</evidence>
<dbReference type="PANTHER" id="PTHR32246">
    <property type="entry name" value="INGRESSION PROTEIN FIC1"/>
    <property type="match status" value="1"/>
</dbReference>